<gene>
    <name evidence="8" type="ORF">ACFQKB_36165</name>
</gene>
<feature type="transmembrane region" description="Helical" evidence="7">
    <location>
        <begin position="308"/>
        <end position="333"/>
    </location>
</feature>
<feature type="compositionally biased region" description="Pro residues" evidence="6">
    <location>
        <begin position="506"/>
        <end position="517"/>
    </location>
</feature>
<dbReference type="EMBL" id="JBHSXS010000035">
    <property type="protein sequence ID" value="MFC6885240.1"/>
    <property type="molecule type" value="Genomic_DNA"/>
</dbReference>
<feature type="transmembrane region" description="Helical" evidence="7">
    <location>
        <begin position="368"/>
        <end position="388"/>
    </location>
</feature>
<feature type="transmembrane region" description="Helical" evidence="7">
    <location>
        <begin position="465"/>
        <end position="484"/>
    </location>
</feature>
<feature type="transmembrane region" description="Helical" evidence="7">
    <location>
        <begin position="265"/>
        <end position="288"/>
    </location>
</feature>
<feature type="transmembrane region" description="Helical" evidence="7">
    <location>
        <begin position="154"/>
        <end position="172"/>
    </location>
</feature>
<feature type="region of interest" description="Disordered" evidence="6">
    <location>
        <begin position="1"/>
        <end position="20"/>
    </location>
</feature>
<sequence>MSPAHEPTAHGGPASAADAGTDTDTARLAALGYESHYKRDMSPWANFSLGFTYLSPVVGVYALFGFSLATGGPPMIWSLVVAGLGQLLVALVFGEIVSQFPVSGGIYPWARRLWGRRWAWLSGWVYLVALLVTIASVTYGAGPYAASLLGVEPTVNNTIACALAILLIATLINLSGTRNLARAAIIGFAAELLGALAVGIWLLATERHHGVGALFDDFGTGGGGSYAGAFLAASLIGIFQYYGFEACGDVAEEVRDPGRRIPRAMRMTIYVGGAAAMFVTFALVSSVADIGAVVSGADADPVTTVLTAAFGSVAVKVILGIVLVSFVSCAMSLQAAASRLAYSYARDDMIAGSRALARFSAARAVPPYALLLAAVVPALVVVGSKVSADALTKIISFASLGIYLGFQMVVLAALRARAKGWRPAGPFSLGRWGLPVNAAALAYGVGAMVNMSWPRTPEAPWYDDCIVPLSGAVVVGAGLLYMALTRHHGRGGAPAGDAIPGAAADPAPPAPPVKEEV</sequence>
<dbReference type="Gene3D" id="1.20.1740.10">
    <property type="entry name" value="Amino acid/polyamine transporter I"/>
    <property type="match status" value="1"/>
</dbReference>
<dbReference type="PIRSF" id="PIRSF006060">
    <property type="entry name" value="AA_transporter"/>
    <property type="match status" value="1"/>
</dbReference>
<evidence type="ECO:0000256" key="5">
    <source>
        <dbReference type="ARBA" id="ARBA00023136"/>
    </source>
</evidence>
<feature type="compositionally biased region" description="Low complexity" evidence="6">
    <location>
        <begin position="11"/>
        <end position="20"/>
    </location>
</feature>
<comment type="caution">
    <text evidence="8">The sequence shown here is derived from an EMBL/GenBank/DDBJ whole genome shotgun (WGS) entry which is preliminary data.</text>
</comment>
<reference evidence="9" key="1">
    <citation type="journal article" date="2019" name="Int. J. Syst. Evol. Microbiol.">
        <title>The Global Catalogue of Microorganisms (GCM) 10K type strain sequencing project: providing services to taxonomists for standard genome sequencing and annotation.</title>
        <authorList>
            <consortium name="The Broad Institute Genomics Platform"/>
            <consortium name="The Broad Institute Genome Sequencing Center for Infectious Disease"/>
            <person name="Wu L."/>
            <person name="Ma J."/>
        </authorList>
    </citation>
    <scope>NUCLEOTIDE SEQUENCE [LARGE SCALE GENOMIC DNA]</scope>
    <source>
        <strain evidence="9">JCM 3369</strain>
    </source>
</reference>
<feature type="region of interest" description="Disordered" evidence="6">
    <location>
        <begin position="495"/>
        <end position="517"/>
    </location>
</feature>
<evidence type="ECO:0000313" key="8">
    <source>
        <dbReference type="EMBL" id="MFC6885240.1"/>
    </source>
</evidence>
<feature type="transmembrane region" description="Helical" evidence="7">
    <location>
        <begin position="118"/>
        <end position="142"/>
    </location>
</feature>
<feature type="transmembrane region" description="Helical" evidence="7">
    <location>
        <begin position="184"/>
        <end position="204"/>
    </location>
</feature>
<feature type="transmembrane region" description="Helical" evidence="7">
    <location>
        <begin position="224"/>
        <end position="244"/>
    </location>
</feature>
<feature type="transmembrane region" description="Helical" evidence="7">
    <location>
        <begin position="394"/>
        <end position="414"/>
    </location>
</feature>
<evidence type="ECO:0000313" key="9">
    <source>
        <dbReference type="Proteomes" id="UP001596380"/>
    </source>
</evidence>
<keyword evidence="3 7" id="KW-0812">Transmembrane</keyword>
<keyword evidence="2" id="KW-0813">Transport</keyword>
<proteinExistence type="predicted"/>
<organism evidence="8 9">
    <name type="scientific">Actinomadura yumaensis</name>
    <dbReference type="NCBI Taxonomy" id="111807"/>
    <lineage>
        <taxon>Bacteria</taxon>
        <taxon>Bacillati</taxon>
        <taxon>Actinomycetota</taxon>
        <taxon>Actinomycetes</taxon>
        <taxon>Streptosporangiales</taxon>
        <taxon>Thermomonosporaceae</taxon>
        <taxon>Actinomadura</taxon>
    </lineage>
</organism>
<evidence type="ECO:0000256" key="2">
    <source>
        <dbReference type="ARBA" id="ARBA00022448"/>
    </source>
</evidence>
<feature type="transmembrane region" description="Helical" evidence="7">
    <location>
        <begin position="44"/>
        <end position="64"/>
    </location>
</feature>
<accession>A0ABW2CW92</accession>
<evidence type="ECO:0000256" key="6">
    <source>
        <dbReference type="SAM" id="MobiDB-lite"/>
    </source>
</evidence>
<feature type="compositionally biased region" description="Low complexity" evidence="6">
    <location>
        <begin position="495"/>
        <end position="505"/>
    </location>
</feature>
<evidence type="ECO:0000256" key="3">
    <source>
        <dbReference type="ARBA" id="ARBA00022692"/>
    </source>
</evidence>
<keyword evidence="5 7" id="KW-0472">Membrane</keyword>
<dbReference type="PANTHER" id="PTHR45649:SF26">
    <property type="entry name" value="OS04G0435100 PROTEIN"/>
    <property type="match status" value="1"/>
</dbReference>
<evidence type="ECO:0000256" key="1">
    <source>
        <dbReference type="ARBA" id="ARBA00004141"/>
    </source>
</evidence>
<dbReference type="Proteomes" id="UP001596380">
    <property type="component" value="Unassembled WGS sequence"/>
</dbReference>
<dbReference type="RefSeq" id="WP_378063918.1">
    <property type="nucleotide sequence ID" value="NZ_JBHSXS010000035.1"/>
</dbReference>
<dbReference type="InterPro" id="IPR002293">
    <property type="entry name" value="AA/rel_permease1"/>
</dbReference>
<feature type="transmembrane region" description="Helical" evidence="7">
    <location>
        <begin position="76"/>
        <end position="97"/>
    </location>
</feature>
<protein>
    <submittedName>
        <fullName evidence="8">APC family permease</fullName>
    </submittedName>
</protein>
<evidence type="ECO:0000256" key="4">
    <source>
        <dbReference type="ARBA" id="ARBA00022989"/>
    </source>
</evidence>
<keyword evidence="9" id="KW-1185">Reference proteome</keyword>
<name>A0ABW2CW92_9ACTN</name>
<dbReference type="Pfam" id="PF13520">
    <property type="entry name" value="AA_permease_2"/>
    <property type="match status" value="1"/>
</dbReference>
<dbReference type="PANTHER" id="PTHR45649">
    <property type="entry name" value="AMINO-ACID PERMEASE BAT1"/>
    <property type="match status" value="1"/>
</dbReference>
<feature type="transmembrane region" description="Helical" evidence="7">
    <location>
        <begin position="434"/>
        <end position="453"/>
    </location>
</feature>
<keyword evidence="4 7" id="KW-1133">Transmembrane helix</keyword>
<comment type="subcellular location">
    <subcellularLocation>
        <location evidence="1">Membrane</location>
        <topology evidence="1">Multi-pass membrane protein</topology>
    </subcellularLocation>
</comment>
<evidence type="ECO:0000256" key="7">
    <source>
        <dbReference type="SAM" id="Phobius"/>
    </source>
</evidence>